<dbReference type="RefSeq" id="WP_109665607.1">
    <property type="nucleotide sequence ID" value="NZ_QGEG01000006.1"/>
</dbReference>
<dbReference type="OrthoDB" id="9800334at2"/>
<sequence length="299" mass="34835">MNNVKKSFSIRDMENLSGIKAHTIRIWEKRYNLFTPERTTTNIRTYSLSSLQKLLNITLLYNSGYKISKIAKLEDSNIPVMVREIVSNNSEKSHAINAFKLAMINFDQTLFLNTYNSLLSERSFRDIFNEVFIPLLNELGLLWQTDTISPAHEHFITHLIKQKIYINTEKLQMVEPTQKDKVFALFLPENEIHEIGLLYLNYEITLRGYKSIYLGQTMPIESLVDLLKYYSNLYFVSYFTVSPTKDDLTSYFNKFSSTLNMSGNSKLLVLGHQIQYVVKDELPTYVKTFNSIEHLMDSV</sequence>
<dbReference type="EMBL" id="QGEG01000006">
    <property type="protein sequence ID" value="PWL37350.1"/>
    <property type="molecule type" value="Genomic_DNA"/>
</dbReference>
<dbReference type="Gene3D" id="1.10.1240.10">
    <property type="entry name" value="Methionine synthase domain"/>
    <property type="match status" value="1"/>
</dbReference>
<dbReference type="AlphaFoldDB" id="A0A316LB88"/>
<gene>
    <name evidence="2" type="ORF">DKG77_16400</name>
</gene>
<dbReference type="SMART" id="SM00422">
    <property type="entry name" value="HTH_MERR"/>
    <property type="match status" value="1"/>
</dbReference>
<dbReference type="InterPro" id="IPR036594">
    <property type="entry name" value="Meth_synthase_dom"/>
</dbReference>
<dbReference type="SUPFAM" id="SSF46955">
    <property type="entry name" value="Putative DNA-binding domain"/>
    <property type="match status" value="1"/>
</dbReference>
<feature type="domain" description="HTH merR-type" evidence="1">
    <location>
        <begin position="7"/>
        <end position="76"/>
    </location>
</feature>
<organism evidence="2 3">
    <name type="scientific">Flagellimonas aquimarina</name>
    <dbReference type="NCBI Taxonomy" id="2201895"/>
    <lineage>
        <taxon>Bacteria</taxon>
        <taxon>Pseudomonadati</taxon>
        <taxon>Bacteroidota</taxon>
        <taxon>Flavobacteriia</taxon>
        <taxon>Flavobacteriales</taxon>
        <taxon>Flavobacteriaceae</taxon>
        <taxon>Flagellimonas</taxon>
    </lineage>
</organism>
<dbReference type="InterPro" id="IPR009061">
    <property type="entry name" value="DNA-bd_dom_put_sf"/>
</dbReference>
<keyword evidence="3" id="KW-1185">Reference proteome</keyword>
<reference evidence="2 3" key="1">
    <citation type="submission" date="2018-05" db="EMBL/GenBank/DDBJ databases">
        <title>Complete genome sequence of Flagellimonas aquimarina ECD12 isolated from seaweed Ecklonia cava.</title>
        <authorList>
            <person name="Choi S."/>
            <person name="Seong C."/>
        </authorList>
    </citation>
    <scope>NUCLEOTIDE SEQUENCE [LARGE SCALE GENOMIC DNA]</scope>
    <source>
        <strain evidence="2 3">ECD12</strain>
    </source>
</reference>
<evidence type="ECO:0000259" key="1">
    <source>
        <dbReference type="PROSITE" id="PS50937"/>
    </source>
</evidence>
<proteinExistence type="predicted"/>
<dbReference type="InterPro" id="IPR000551">
    <property type="entry name" value="MerR-type_HTH_dom"/>
</dbReference>
<name>A0A316LB88_9FLAO</name>
<dbReference type="GO" id="GO:0006355">
    <property type="term" value="P:regulation of DNA-templated transcription"/>
    <property type="evidence" value="ECO:0007669"/>
    <property type="project" value="InterPro"/>
</dbReference>
<evidence type="ECO:0000313" key="2">
    <source>
        <dbReference type="EMBL" id="PWL37350.1"/>
    </source>
</evidence>
<protein>
    <submittedName>
        <fullName evidence="2">MerR family transcriptional regulator</fullName>
    </submittedName>
</protein>
<dbReference type="Gene3D" id="1.10.1660.10">
    <property type="match status" value="1"/>
</dbReference>
<dbReference type="PROSITE" id="PS50937">
    <property type="entry name" value="HTH_MERR_2"/>
    <property type="match status" value="1"/>
</dbReference>
<comment type="caution">
    <text evidence="2">The sequence shown here is derived from an EMBL/GenBank/DDBJ whole genome shotgun (WGS) entry which is preliminary data.</text>
</comment>
<dbReference type="Pfam" id="PF02607">
    <property type="entry name" value="B12-binding_2"/>
    <property type="match status" value="1"/>
</dbReference>
<accession>A0A316LB88</accession>
<dbReference type="InterPro" id="IPR003759">
    <property type="entry name" value="Cbl-bd_cap"/>
</dbReference>
<dbReference type="Pfam" id="PF13411">
    <property type="entry name" value="MerR_1"/>
    <property type="match status" value="1"/>
</dbReference>
<dbReference type="Gene3D" id="3.40.50.280">
    <property type="entry name" value="Cobalamin-binding domain"/>
    <property type="match status" value="1"/>
</dbReference>
<dbReference type="Proteomes" id="UP000245762">
    <property type="component" value="Unassembled WGS sequence"/>
</dbReference>
<dbReference type="GO" id="GO:0003677">
    <property type="term" value="F:DNA binding"/>
    <property type="evidence" value="ECO:0007669"/>
    <property type="project" value="InterPro"/>
</dbReference>
<evidence type="ECO:0000313" key="3">
    <source>
        <dbReference type="Proteomes" id="UP000245762"/>
    </source>
</evidence>
<dbReference type="CDD" id="cd01104">
    <property type="entry name" value="HTH_MlrA-CarA"/>
    <property type="match status" value="1"/>
</dbReference>